<feature type="transmembrane region" description="Helical" evidence="1">
    <location>
        <begin position="148"/>
        <end position="164"/>
    </location>
</feature>
<sequence length="419" mass="48241">MNNTPSQKSIYIWNLLGNLAAAAVSVCFLIIVSRFQNSTIADQYSLTISIGNLWVIIGLFQVRNYQATDIVNKFSFKNYYTARIISTILMWITLYPYLVYIHYDLSSSFVIGLTFLILAYRTCDVWSDLYQGLFQQKSRLDIAGKSMFFRYLISVVILFVSLMIQKNLLVGFLLVLIFNILFIVGFDIKFSKLFHSSDNKRTFSINDLIQGLLILKDCFSLFIYGFLINLIFNEPRIIISQQLLSQKMQSGVQRDFNILFMPVFFMSLCILVIRPLITSLAEKRQAGEMVQFYSIIKRIFVFLILVGFLTTLVSYLIGTPVLSLIFGVDLNRYRLELTVLVFSGILYSIALVFENILTIYRKHNLLLVVYIVMYIASILLSKPFIISQGILGACLSFMLVMVIYVIGGFSLFLYVKRRF</sequence>
<organism evidence="2 3">
    <name type="scientific">Streptococcus koreensis</name>
    <dbReference type="NCBI Taxonomy" id="2382163"/>
    <lineage>
        <taxon>Bacteria</taxon>
        <taxon>Bacillati</taxon>
        <taxon>Bacillota</taxon>
        <taxon>Bacilli</taxon>
        <taxon>Lactobacillales</taxon>
        <taxon>Streptococcaceae</taxon>
        <taxon>Streptococcus</taxon>
    </lineage>
</organism>
<feature type="transmembrane region" description="Helical" evidence="1">
    <location>
        <begin position="82"/>
        <end position="103"/>
    </location>
</feature>
<evidence type="ECO:0000313" key="3">
    <source>
        <dbReference type="Proteomes" id="UP000277293"/>
    </source>
</evidence>
<proteinExistence type="predicted"/>
<dbReference type="RefSeq" id="WP_120701824.1">
    <property type="nucleotide sequence ID" value="NZ_CP032620.1"/>
</dbReference>
<feature type="transmembrane region" description="Helical" evidence="1">
    <location>
        <begin position="298"/>
        <end position="317"/>
    </location>
</feature>
<evidence type="ECO:0000256" key="1">
    <source>
        <dbReference type="SAM" id="Phobius"/>
    </source>
</evidence>
<protein>
    <submittedName>
        <fullName evidence="2">Lipopolysaccharide biosynthesis protein</fullName>
    </submittedName>
</protein>
<keyword evidence="1" id="KW-1133">Transmembrane helix</keyword>
<feature type="transmembrane region" description="Helical" evidence="1">
    <location>
        <begin position="337"/>
        <end position="353"/>
    </location>
</feature>
<feature type="transmembrane region" description="Helical" evidence="1">
    <location>
        <begin position="170"/>
        <end position="190"/>
    </location>
</feature>
<name>A0ABM6ZAI9_9STRE</name>
<dbReference type="Proteomes" id="UP000277293">
    <property type="component" value="Chromosome"/>
</dbReference>
<feature type="transmembrane region" description="Helical" evidence="1">
    <location>
        <begin position="12"/>
        <end position="32"/>
    </location>
</feature>
<feature type="transmembrane region" description="Helical" evidence="1">
    <location>
        <begin position="258"/>
        <end position="277"/>
    </location>
</feature>
<evidence type="ECO:0000313" key="2">
    <source>
        <dbReference type="EMBL" id="AYF94333.1"/>
    </source>
</evidence>
<keyword evidence="1" id="KW-0812">Transmembrane</keyword>
<keyword evidence="3" id="KW-1185">Reference proteome</keyword>
<feature type="transmembrane region" description="Helical" evidence="1">
    <location>
        <begin position="390"/>
        <end position="415"/>
    </location>
</feature>
<feature type="transmembrane region" description="Helical" evidence="1">
    <location>
        <begin position="365"/>
        <end position="384"/>
    </location>
</feature>
<feature type="transmembrane region" description="Helical" evidence="1">
    <location>
        <begin position="211"/>
        <end position="232"/>
    </location>
</feature>
<feature type="transmembrane region" description="Helical" evidence="1">
    <location>
        <begin position="44"/>
        <end position="62"/>
    </location>
</feature>
<keyword evidence="1" id="KW-0472">Membrane</keyword>
<dbReference type="EMBL" id="CP032620">
    <property type="protein sequence ID" value="AYF94333.1"/>
    <property type="molecule type" value="Genomic_DNA"/>
</dbReference>
<reference evidence="3" key="1">
    <citation type="submission" date="2018-09" db="EMBL/GenBank/DDBJ databases">
        <title>Complete genome sequence of Streptococcus sp. KCOM 2890 (=JS71).</title>
        <authorList>
            <person name="Kook J.-K."/>
            <person name="Park S.-N."/>
            <person name="Lim Y.K."/>
        </authorList>
    </citation>
    <scope>NUCLEOTIDE SEQUENCE [LARGE SCALE GENOMIC DNA]</scope>
    <source>
        <strain evidence="3">JS71</strain>
    </source>
</reference>
<gene>
    <name evidence="2" type="ORF">D7D50_06895</name>
</gene>
<accession>A0ABM6ZAI9</accession>